<keyword evidence="6" id="KW-0472">Membrane</keyword>
<dbReference type="InterPro" id="IPR005877">
    <property type="entry name" value="YSIRK_signal_dom"/>
</dbReference>
<gene>
    <name evidence="8" type="ORF">L2504_03745</name>
</gene>
<feature type="region of interest" description="Disordered" evidence="5">
    <location>
        <begin position="52"/>
        <end position="119"/>
    </location>
</feature>
<name>A0ABT4K6N6_9LACO</name>
<dbReference type="PROSITE" id="PS50847">
    <property type="entry name" value="GRAM_POS_ANCHORING"/>
    <property type="match status" value="1"/>
</dbReference>
<dbReference type="NCBIfam" id="TIGR01168">
    <property type="entry name" value="YSIRK_signal"/>
    <property type="match status" value="1"/>
</dbReference>
<dbReference type="RefSeq" id="WP_269257245.1">
    <property type="nucleotide sequence ID" value="NZ_JAKHMK010000005.1"/>
</dbReference>
<dbReference type="Pfam" id="PF17966">
    <property type="entry name" value="Muc_B2"/>
    <property type="match status" value="2"/>
</dbReference>
<dbReference type="InterPro" id="IPR041495">
    <property type="entry name" value="Mub_B2"/>
</dbReference>
<dbReference type="Gene3D" id="3.10.20.320">
    <property type="entry name" value="Putative peptidoglycan bound protein (lpxtg motif)"/>
    <property type="match status" value="2"/>
</dbReference>
<keyword evidence="9" id="KW-1185">Reference proteome</keyword>
<evidence type="ECO:0000259" key="7">
    <source>
        <dbReference type="PROSITE" id="PS50847"/>
    </source>
</evidence>
<protein>
    <submittedName>
        <fullName evidence="8">YSIRK-type signal peptide-containing protein</fullName>
    </submittedName>
</protein>
<dbReference type="EMBL" id="JAKHMS010000005">
    <property type="protein sequence ID" value="MCZ3781259.1"/>
    <property type="molecule type" value="Genomic_DNA"/>
</dbReference>
<feature type="domain" description="Gram-positive cocci surface proteins LPxTG" evidence="7">
    <location>
        <begin position="1629"/>
        <end position="1664"/>
    </location>
</feature>
<keyword evidence="2" id="KW-0964">Secreted</keyword>
<dbReference type="Gene3D" id="2.60.40.4300">
    <property type="match status" value="2"/>
</dbReference>
<dbReference type="NCBIfam" id="TIGR01167">
    <property type="entry name" value="LPXTG_anchor"/>
    <property type="match status" value="1"/>
</dbReference>
<feature type="region of interest" description="Disordered" evidence="5">
    <location>
        <begin position="1322"/>
        <end position="1343"/>
    </location>
</feature>
<evidence type="ECO:0000256" key="4">
    <source>
        <dbReference type="ARBA" id="ARBA00023088"/>
    </source>
</evidence>
<keyword evidence="6" id="KW-0812">Transmembrane</keyword>
<comment type="caution">
    <text evidence="8">The sequence shown here is derived from an EMBL/GenBank/DDBJ whole genome shotgun (WGS) entry which is preliminary data.</text>
</comment>
<evidence type="ECO:0000256" key="2">
    <source>
        <dbReference type="ARBA" id="ARBA00022525"/>
    </source>
</evidence>
<feature type="region of interest" description="Disordered" evidence="5">
    <location>
        <begin position="1576"/>
        <end position="1637"/>
    </location>
</feature>
<keyword evidence="6" id="KW-1133">Transmembrane helix</keyword>
<feature type="transmembrane region" description="Helical" evidence="6">
    <location>
        <begin position="21"/>
        <end position="42"/>
    </location>
</feature>
<evidence type="ECO:0000256" key="1">
    <source>
        <dbReference type="ARBA" id="ARBA00022512"/>
    </source>
</evidence>
<evidence type="ECO:0000256" key="6">
    <source>
        <dbReference type="SAM" id="Phobius"/>
    </source>
</evidence>
<keyword evidence="3" id="KW-0732">Signal</keyword>
<evidence type="ECO:0000313" key="8">
    <source>
        <dbReference type="EMBL" id="MCZ3781259.1"/>
    </source>
</evidence>
<keyword evidence="1" id="KW-0134">Cell wall</keyword>
<sequence length="1664" mass="179519">MVSKNNIQHKMEDDAKRVPHYGLRKLGIGVASVLLGTTLYFGNAQAVRADATNNAGTSETETEKQTTTPNMSNGTSESNNGNTDETSESNNGNTDQSDITTTTKSNNESTQNSIGKVQDNGHIAQTIDTDNVNNASQAIPYSKLFVNNTTGTNVNSISTVTNKSTDERYSLTFKSYGVMGQNGSTVPDSGFINGKITFPLLLHGNVRNGDTVVITIPYADTYTVNAQSLSSQYGTQSIISGSNTSDWIIKYSFSRSATLKLKIDIEGSNNGYGAKNHPLSDPAGDTKKTIKWSENGTEQDNTGLNFISRQMPSWNPNQQLNSSTLIKGKQLLNSNVVYSYSVMEDNGTVHSQAGNPSYPSGQINNTLNYGTTITIPMPEGFVLDVNDTNKLVPGFYGDNKQAEIKQEGNNVIITVPSGKGAQGWERKPGYQFVGHYDIKNPETTSFTRTATDRISIVENLTADGKQQKKFTSDKPVSENFWGTSDKVPITNVSPWVKSAWSSIGNGELIQWQDDHDQIIAYAGLQNDYSANLNNAQITLNIPDGMIVHGVHVPSISGATSYTYQYTLDDGTVHSGTVMPGDKIEVNDLSRTITSITLTPDVIDSNSGTDTFDGSKNYFNEDKAVSSEMPGMFEIYGHVGKTKRDGKTIVKNGEFWQLGVQLSAVSNGYVYKFSNSENILVLVPSKRQSSSLSSLVANYGSTSVTIDSNKIDSTQTNLAIRTYYDSSKLSLMASTTAHIDNAILYIKLPKGITYKGLDSYAAVKNAKLSVFQDDEDNTIVKIDYTGSYLDITKTINMLLGFSPDVMQGTYKVKTILYSPVEDLMPWMKSSSNAYMSNGKTYSPTSDEQRWLPSDTSNLYLIDIGPATITVTRAISGLNTISLAKGNKDLADNSSNGTSSTTGDGSMHFAVSINNGSTNAISNAQTIINLPSERNGSGFDFHLNGASSVTYSGSTPLTFKYSTSSFNFTNGEDTEGYQPNTSSFVTADKVTNWSSIKSILVEIPSLPASSIIGRINIDGIDSTIRTDGGKTGYLGTGLYMAGYKPYVELQSAKIDVLAKKTVTYQFIDDDDNRSNVGNPVQVTGDVDSEQPVNGLTLPTGYKLTNGGTLPTSVKIGNDNQTIDIHLSHVITNVDHTKPVDKNGTTVTGKVIAGAHEADLNKTITRTINITDPINGKSTKTQTVKLYRDASYDEVTGDVTYGQWSTGRWDEFDVPAKAGYTPSQASVASASVDSTTPDATVNISYTANDQTTHVVYKDASGNVIKTDMVTGKTDQTVETNSALPVGWKIADSSTVKAVPATITFKGASTPDTVIIVEHAHRTIQPTDPIKPDEKTPDGKTTIDGGHQADLNKTVTRTINITDPTTKKTTTTTQTATLTRTGDLDEVTGHVTYGQWSTGRWDEFDVPAIDDYTPNQSKVSAHKVTADDIDTTINITYTQNTHSTTINYVDENGKIVKTDKVSGHTGDKININVPSGYHIDGGNVPSWVIDRNQPVRTVYVVTNKHDTDNPEVVTKPVLNIIKYVDENGNVVKTETVTGKLGDQITLTIPAGYHFKDGETPNLVITESGVQIVNVVKDRQVTPGNPTINDHDKKNGNNSAVDNNGASQDNNGKKVSTSSTGQSNNANNHKQSQLPQTGNESRNGFSAAGLALASLTSLIGLAGFKKKRD</sequence>
<feature type="compositionally biased region" description="Low complexity" evidence="5">
    <location>
        <begin position="65"/>
        <end position="83"/>
    </location>
</feature>
<dbReference type="Proteomes" id="UP001527392">
    <property type="component" value="Unassembled WGS sequence"/>
</dbReference>
<organism evidence="8 9">
    <name type="scientific">Limosilactobacillus vaginalis</name>
    <dbReference type="NCBI Taxonomy" id="1633"/>
    <lineage>
        <taxon>Bacteria</taxon>
        <taxon>Bacillati</taxon>
        <taxon>Bacillota</taxon>
        <taxon>Bacilli</taxon>
        <taxon>Lactobacillales</taxon>
        <taxon>Lactobacillaceae</taxon>
        <taxon>Limosilactobacillus</taxon>
    </lineage>
</organism>
<evidence type="ECO:0000256" key="3">
    <source>
        <dbReference type="ARBA" id="ARBA00022729"/>
    </source>
</evidence>
<reference evidence="8 9" key="1">
    <citation type="submission" date="2022-01" db="EMBL/GenBank/DDBJ databases">
        <title>VMRC isolate genome collection.</title>
        <authorList>
            <person name="France M."/>
            <person name="Rutt L."/>
            <person name="Humphrys M."/>
            <person name="Ravel J."/>
        </authorList>
    </citation>
    <scope>NUCLEOTIDE SEQUENCE [LARGE SCALE GENOMIC DNA]</scope>
    <source>
        <strain evidence="8 9">C0030B4</strain>
    </source>
</reference>
<evidence type="ECO:0000256" key="5">
    <source>
        <dbReference type="SAM" id="MobiDB-lite"/>
    </source>
</evidence>
<dbReference type="InterPro" id="IPR019931">
    <property type="entry name" value="LPXTG_anchor"/>
</dbReference>
<proteinExistence type="predicted"/>
<evidence type="ECO:0000313" key="9">
    <source>
        <dbReference type="Proteomes" id="UP001527392"/>
    </source>
</evidence>
<feature type="compositionally biased region" description="Polar residues" evidence="5">
    <location>
        <begin position="1591"/>
        <end position="1637"/>
    </location>
</feature>
<keyword evidence="4" id="KW-0572">Peptidoglycan-anchor</keyword>
<dbReference type="Pfam" id="PF00746">
    <property type="entry name" value="Gram_pos_anchor"/>
    <property type="match status" value="1"/>
</dbReference>
<dbReference type="Pfam" id="PF04650">
    <property type="entry name" value="YSIRK_signal"/>
    <property type="match status" value="1"/>
</dbReference>
<accession>A0ABT4K6N6</accession>
<feature type="compositionally biased region" description="Polar residues" evidence="5">
    <location>
        <begin position="88"/>
        <end position="115"/>
    </location>
</feature>